<dbReference type="InterPro" id="IPR013154">
    <property type="entry name" value="ADH-like_N"/>
</dbReference>
<organism evidence="2 3">
    <name type="scientific">Oculimacula yallundae</name>
    <dbReference type="NCBI Taxonomy" id="86028"/>
    <lineage>
        <taxon>Eukaryota</taxon>
        <taxon>Fungi</taxon>
        <taxon>Dikarya</taxon>
        <taxon>Ascomycota</taxon>
        <taxon>Pezizomycotina</taxon>
        <taxon>Leotiomycetes</taxon>
        <taxon>Helotiales</taxon>
        <taxon>Ploettnerulaceae</taxon>
        <taxon>Oculimacula</taxon>
    </lineage>
</organism>
<reference evidence="2 3" key="1">
    <citation type="journal article" date="2024" name="Commun. Biol.">
        <title>Comparative genomic analysis of thermophilic fungi reveals convergent evolutionary adaptations and gene losses.</title>
        <authorList>
            <person name="Steindorff A.S."/>
            <person name="Aguilar-Pontes M.V."/>
            <person name="Robinson A.J."/>
            <person name="Andreopoulos B."/>
            <person name="LaButti K."/>
            <person name="Kuo A."/>
            <person name="Mondo S."/>
            <person name="Riley R."/>
            <person name="Otillar R."/>
            <person name="Haridas S."/>
            <person name="Lipzen A."/>
            <person name="Grimwood J."/>
            <person name="Schmutz J."/>
            <person name="Clum A."/>
            <person name="Reid I.D."/>
            <person name="Moisan M.C."/>
            <person name="Butler G."/>
            <person name="Nguyen T.T.M."/>
            <person name="Dewar K."/>
            <person name="Conant G."/>
            <person name="Drula E."/>
            <person name="Henrissat B."/>
            <person name="Hansel C."/>
            <person name="Singer S."/>
            <person name="Hutchinson M.I."/>
            <person name="de Vries R.P."/>
            <person name="Natvig D.O."/>
            <person name="Powell A.J."/>
            <person name="Tsang A."/>
            <person name="Grigoriev I.V."/>
        </authorList>
    </citation>
    <scope>NUCLEOTIDE SEQUENCE [LARGE SCALE GENOMIC DNA]</scope>
    <source>
        <strain evidence="2 3">CBS 494.80</strain>
    </source>
</reference>
<dbReference type="PANTHER" id="PTHR11695">
    <property type="entry name" value="ALCOHOL DEHYDROGENASE RELATED"/>
    <property type="match status" value="1"/>
</dbReference>
<keyword evidence="3" id="KW-1185">Reference proteome</keyword>
<proteinExistence type="predicted"/>
<dbReference type="PANTHER" id="PTHR11695:SF294">
    <property type="entry name" value="RETICULON-4-INTERACTING PROTEIN 1, MITOCHONDRIAL"/>
    <property type="match status" value="1"/>
</dbReference>
<dbReference type="Proteomes" id="UP001595075">
    <property type="component" value="Unassembled WGS sequence"/>
</dbReference>
<evidence type="ECO:0000313" key="2">
    <source>
        <dbReference type="EMBL" id="KAL2069302.1"/>
    </source>
</evidence>
<dbReference type="SUPFAM" id="SSF50129">
    <property type="entry name" value="GroES-like"/>
    <property type="match status" value="1"/>
</dbReference>
<dbReference type="Pfam" id="PF13602">
    <property type="entry name" value="ADH_zinc_N_2"/>
    <property type="match status" value="1"/>
</dbReference>
<sequence length="344" mass="36569">MASSALPSKMRSAQWTTIPIQSSLTLNASTPLPSDAHSLPNKSALIKVSYASLNPVDYKATESSMFRLFGMGGKAPWMPCCDFSGTVITTNNLPHIRPGDRVVGFTSIPKFGTLAEYVVVEGSENIAKLPDGVDMKHAATLTVAGQTALQCIAPFVQKGDHVVINGASGGTGHFGIQIATMLGCTVTAVCSGVNAEFCKRLGAAHVIDYTSGDVAQQLRNSGFQYDLIIDNIAIGGPIYSMAHHYLKPAGKYVTIAAGPDLATVVGLIRTLGLPAWLGGGKRKSALIGHRADREELEKMAGWVRDGKVVPEIERVYDLSEAADAFARLKTGRTRGKIVIKVEDE</sequence>
<dbReference type="InterPro" id="IPR036291">
    <property type="entry name" value="NAD(P)-bd_dom_sf"/>
</dbReference>
<gene>
    <name evidence="2" type="ORF">VTL71DRAFT_15640</name>
</gene>
<dbReference type="Gene3D" id="3.40.50.720">
    <property type="entry name" value="NAD(P)-binding Rossmann-like Domain"/>
    <property type="match status" value="1"/>
</dbReference>
<dbReference type="CDD" id="cd08267">
    <property type="entry name" value="MDR1"/>
    <property type="match status" value="1"/>
</dbReference>
<protein>
    <recommendedName>
        <fullName evidence="1">Enoyl reductase (ER) domain-containing protein</fullName>
    </recommendedName>
</protein>
<dbReference type="InterPro" id="IPR011032">
    <property type="entry name" value="GroES-like_sf"/>
</dbReference>
<dbReference type="Gene3D" id="3.90.180.10">
    <property type="entry name" value="Medium-chain alcohol dehydrogenases, catalytic domain"/>
    <property type="match status" value="1"/>
</dbReference>
<dbReference type="SUPFAM" id="SSF51735">
    <property type="entry name" value="NAD(P)-binding Rossmann-fold domains"/>
    <property type="match status" value="1"/>
</dbReference>
<dbReference type="InterPro" id="IPR020843">
    <property type="entry name" value="ER"/>
</dbReference>
<feature type="domain" description="Enoyl reductase (ER)" evidence="1">
    <location>
        <begin position="23"/>
        <end position="339"/>
    </location>
</feature>
<name>A0ABR4CIJ6_9HELO</name>
<evidence type="ECO:0000259" key="1">
    <source>
        <dbReference type="SMART" id="SM00829"/>
    </source>
</evidence>
<dbReference type="EMBL" id="JAZHXI010000008">
    <property type="protein sequence ID" value="KAL2069302.1"/>
    <property type="molecule type" value="Genomic_DNA"/>
</dbReference>
<accession>A0ABR4CIJ6</accession>
<dbReference type="InterPro" id="IPR050700">
    <property type="entry name" value="YIM1/Zinc_Alcohol_DH_Fams"/>
</dbReference>
<dbReference type="Pfam" id="PF08240">
    <property type="entry name" value="ADH_N"/>
    <property type="match status" value="1"/>
</dbReference>
<comment type="caution">
    <text evidence="2">The sequence shown here is derived from an EMBL/GenBank/DDBJ whole genome shotgun (WGS) entry which is preliminary data.</text>
</comment>
<dbReference type="SMART" id="SM00829">
    <property type="entry name" value="PKS_ER"/>
    <property type="match status" value="1"/>
</dbReference>
<evidence type="ECO:0000313" key="3">
    <source>
        <dbReference type="Proteomes" id="UP001595075"/>
    </source>
</evidence>